<keyword evidence="2" id="KW-1185">Reference proteome</keyword>
<feature type="non-terminal residue" evidence="1">
    <location>
        <position position="1"/>
    </location>
</feature>
<dbReference type="EMBL" id="BTSY01000003">
    <property type="protein sequence ID" value="GMT20403.1"/>
    <property type="molecule type" value="Genomic_DNA"/>
</dbReference>
<evidence type="ECO:0000313" key="1">
    <source>
        <dbReference type="EMBL" id="GMT20403.1"/>
    </source>
</evidence>
<gene>
    <name evidence="1" type="ORF">PFISCL1PPCAC_11700</name>
</gene>
<reference evidence="1" key="1">
    <citation type="submission" date="2023-10" db="EMBL/GenBank/DDBJ databases">
        <title>Genome assembly of Pristionchus species.</title>
        <authorList>
            <person name="Yoshida K."/>
            <person name="Sommer R.J."/>
        </authorList>
    </citation>
    <scope>NUCLEOTIDE SEQUENCE</scope>
    <source>
        <strain evidence="1">RS5133</strain>
    </source>
</reference>
<dbReference type="Proteomes" id="UP001432322">
    <property type="component" value="Unassembled WGS sequence"/>
</dbReference>
<name>A0AAV5VLX7_9BILA</name>
<comment type="caution">
    <text evidence="1">The sequence shown here is derived from an EMBL/GenBank/DDBJ whole genome shotgun (WGS) entry which is preliminary data.</text>
</comment>
<feature type="non-terminal residue" evidence="1">
    <location>
        <position position="68"/>
    </location>
</feature>
<dbReference type="AlphaFoldDB" id="A0AAV5VLX7"/>
<organism evidence="1 2">
    <name type="scientific">Pristionchus fissidentatus</name>
    <dbReference type="NCBI Taxonomy" id="1538716"/>
    <lineage>
        <taxon>Eukaryota</taxon>
        <taxon>Metazoa</taxon>
        <taxon>Ecdysozoa</taxon>
        <taxon>Nematoda</taxon>
        <taxon>Chromadorea</taxon>
        <taxon>Rhabditida</taxon>
        <taxon>Rhabditina</taxon>
        <taxon>Diplogasteromorpha</taxon>
        <taxon>Diplogasteroidea</taxon>
        <taxon>Neodiplogasteridae</taxon>
        <taxon>Pristionchus</taxon>
    </lineage>
</organism>
<sequence>PPTLNHEGKEKKEDDNDQMRKRLARKLDIVLEDVNGTKKDDKAAVRDCASLIEAPELQPTQLQQLQQP</sequence>
<accession>A0AAV5VLX7</accession>
<proteinExistence type="predicted"/>
<evidence type="ECO:0000313" key="2">
    <source>
        <dbReference type="Proteomes" id="UP001432322"/>
    </source>
</evidence>
<protein>
    <submittedName>
        <fullName evidence="1">Uncharacterized protein</fullName>
    </submittedName>
</protein>